<name>A0A9D5CTN8_9LILI</name>
<feature type="chain" id="PRO_5039742146" description="Pectin acetylesterase" evidence="5">
    <location>
        <begin position="26"/>
        <end position="419"/>
    </location>
</feature>
<dbReference type="OrthoDB" id="2015280at2759"/>
<evidence type="ECO:0000256" key="3">
    <source>
        <dbReference type="ARBA" id="ARBA00005784"/>
    </source>
</evidence>
<protein>
    <recommendedName>
        <fullName evidence="5">Pectin acetylesterase</fullName>
        <ecNumber evidence="5">3.1.1.-</ecNumber>
    </recommendedName>
</protein>
<evidence type="ECO:0000313" key="7">
    <source>
        <dbReference type="Proteomes" id="UP001085076"/>
    </source>
</evidence>
<reference evidence="6" key="1">
    <citation type="submission" date="2021-03" db="EMBL/GenBank/DDBJ databases">
        <authorList>
            <person name="Li Z."/>
            <person name="Yang C."/>
        </authorList>
    </citation>
    <scope>NUCLEOTIDE SEQUENCE</scope>
    <source>
        <strain evidence="6">Dzin_1.0</strain>
        <tissue evidence="6">Leaf</tissue>
    </source>
</reference>
<dbReference type="GO" id="GO:0009505">
    <property type="term" value="C:plant-type cell wall"/>
    <property type="evidence" value="ECO:0007669"/>
    <property type="project" value="TreeGrafter"/>
</dbReference>
<accession>A0A9D5CTN8</accession>
<evidence type="ECO:0000256" key="5">
    <source>
        <dbReference type="RuleBase" id="RU363114"/>
    </source>
</evidence>
<comment type="similarity">
    <text evidence="3 5">Belongs to the pectinacetylesterase family.</text>
</comment>
<dbReference type="EMBL" id="JAGGNH010000003">
    <property type="protein sequence ID" value="KAJ0978719.1"/>
    <property type="molecule type" value="Genomic_DNA"/>
</dbReference>
<evidence type="ECO:0000256" key="4">
    <source>
        <dbReference type="ARBA" id="ARBA00022512"/>
    </source>
</evidence>
<dbReference type="EC" id="3.1.1.-" evidence="5"/>
<comment type="function">
    <text evidence="1 5">Hydrolyzes acetyl esters in homogalacturonan regions of pectin. In type I primary cell wall, galacturonic acid residues of pectin can be acetylated at the O-2 and O-3 positions. Decreasing the degree of acetylation of pectin gels in vitro alters their physical properties.</text>
</comment>
<keyword evidence="5" id="KW-0964">Secreted</keyword>
<evidence type="ECO:0000313" key="6">
    <source>
        <dbReference type="EMBL" id="KAJ0978719.1"/>
    </source>
</evidence>
<evidence type="ECO:0000256" key="1">
    <source>
        <dbReference type="ARBA" id="ARBA00003534"/>
    </source>
</evidence>
<evidence type="ECO:0000256" key="2">
    <source>
        <dbReference type="ARBA" id="ARBA00004191"/>
    </source>
</evidence>
<dbReference type="GO" id="GO:0071555">
    <property type="term" value="P:cell wall organization"/>
    <property type="evidence" value="ECO:0007669"/>
    <property type="project" value="UniProtKB-KW"/>
</dbReference>
<keyword evidence="5" id="KW-0732">Signal</keyword>
<gene>
    <name evidence="6" type="ORF">J5N97_014193</name>
</gene>
<comment type="subcellular location">
    <subcellularLocation>
        <location evidence="2 5">Secreted</location>
        <location evidence="2 5">Cell wall</location>
    </subcellularLocation>
</comment>
<dbReference type="PROSITE" id="PS51257">
    <property type="entry name" value="PROKAR_LIPOPROTEIN"/>
    <property type="match status" value="1"/>
</dbReference>
<dbReference type="PANTHER" id="PTHR21562:SF5">
    <property type="entry name" value="PECTIN ACETYLESTERASE 12"/>
    <property type="match status" value="1"/>
</dbReference>
<organism evidence="6 7">
    <name type="scientific">Dioscorea zingiberensis</name>
    <dbReference type="NCBI Taxonomy" id="325984"/>
    <lineage>
        <taxon>Eukaryota</taxon>
        <taxon>Viridiplantae</taxon>
        <taxon>Streptophyta</taxon>
        <taxon>Embryophyta</taxon>
        <taxon>Tracheophyta</taxon>
        <taxon>Spermatophyta</taxon>
        <taxon>Magnoliopsida</taxon>
        <taxon>Liliopsida</taxon>
        <taxon>Dioscoreales</taxon>
        <taxon>Dioscoreaceae</taxon>
        <taxon>Dioscorea</taxon>
    </lineage>
</organism>
<proteinExistence type="inferred from homology"/>
<keyword evidence="5" id="KW-0961">Cell wall biogenesis/degradation</keyword>
<keyword evidence="7" id="KW-1185">Reference proteome</keyword>
<sequence length="419" mass="46503">MKMEKMMKMNVLFALVLLVSGLALGGCTKDDDTWNVSELANAREDQDVGGLLMVPLTLIQSAAGKGAVCMDGSLPAYHFDPGHGSGANSWLVNLEGGGWCNNIRSCVYRKTSRRGSSNYMEKEIPFTGIMSNDPAMNPDFYNWNRVKVRYCDGASFKGEGYDKDSGLYFRGQRIYEAAMEELMSKGMRNADQAFLSGCSAGGLAVVQHCDEFHGLFPANIKVKCIADAGLFLDAVDVAGGRTLRGFYGGVVNLQGAAANLPKNCTSQMDGALCFFPENILNNIQTPLLFVNTAYDVWQIQESLAPKSADPTGYWDSCKKNYTTCDAKQIQFLQEFRDQMLNRVNYFSGLKQNGLFINSCFAHCQTERQDTWYQDDSPRIRNLTVAKAVGDWYLDRSEVKVIDCAYPCDSSCHNLIFRRS</sequence>
<dbReference type="GO" id="GO:0052793">
    <property type="term" value="F:pectin acetylesterase activity"/>
    <property type="evidence" value="ECO:0007669"/>
    <property type="project" value="TreeGrafter"/>
</dbReference>
<dbReference type="AlphaFoldDB" id="A0A9D5CTN8"/>
<dbReference type="Proteomes" id="UP001085076">
    <property type="component" value="Miscellaneous, Linkage group lg03"/>
</dbReference>
<keyword evidence="4 5" id="KW-0134">Cell wall</keyword>
<dbReference type="InterPro" id="IPR004963">
    <property type="entry name" value="PAE/NOTUM"/>
</dbReference>
<dbReference type="PANTHER" id="PTHR21562">
    <property type="entry name" value="NOTUM-RELATED"/>
    <property type="match status" value="1"/>
</dbReference>
<reference evidence="6" key="2">
    <citation type="journal article" date="2022" name="Hortic Res">
        <title>The genome of Dioscorea zingiberensis sheds light on the biosynthesis, origin and evolution of the medicinally important diosgenin saponins.</title>
        <authorList>
            <person name="Li Y."/>
            <person name="Tan C."/>
            <person name="Li Z."/>
            <person name="Guo J."/>
            <person name="Li S."/>
            <person name="Chen X."/>
            <person name="Wang C."/>
            <person name="Dai X."/>
            <person name="Yang H."/>
            <person name="Song W."/>
            <person name="Hou L."/>
            <person name="Xu J."/>
            <person name="Tong Z."/>
            <person name="Xu A."/>
            <person name="Yuan X."/>
            <person name="Wang W."/>
            <person name="Yang Q."/>
            <person name="Chen L."/>
            <person name="Sun Z."/>
            <person name="Wang K."/>
            <person name="Pan B."/>
            <person name="Chen J."/>
            <person name="Bao Y."/>
            <person name="Liu F."/>
            <person name="Qi X."/>
            <person name="Gang D.R."/>
            <person name="Wen J."/>
            <person name="Li J."/>
        </authorList>
    </citation>
    <scope>NUCLEOTIDE SEQUENCE</scope>
    <source>
        <strain evidence="6">Dzin_1.0</strain>
    </source>
</reference>
<keyword evidence="5" id="KW-0378">Hydrolase</keyword>
<feature type="signal peptide" evidence="5">
    <location>
        <begin position="1"/>
        <end position="25"/>
    </location>
</feature>
<dbReference type="Pfam" id="PF03283">
    <property type="entry name" value="PAE"/>
    <property type="match status" value="1"/>
</dbReference>
<comment type="caution">
    <text evidence="6">The sequence shown here is derived from an EMBL/GenBank/DDBJ whole genome shotgun (WGS) entry which is preliminary data.</text>
</comment>